<reference evidence="3" key="1">
    <citation type="submission" date="2025-08" db="UniProtKB">
        <authorList>
            <consortium name="RefSeq"/>
        </authorList>
    </citation>
    <scope>IDENTIFICATION</scope>
    <source>
        <tissue evidence="3">Silk gland</tissue>
    </source>
</reference>
<organism evidence="2 3">
    <name type="scientific">Bombyx mandarina</name>
    <name type="common">Wild silk moth</name>
    <name type="synonym">Wild silkworm</name>
    <dbReference type="NCBI Taxonomy" id="7092"/>
    <lineage>
        <taxon>Eukaryota</taxon>
        <taxon>Metazoa</taxon>
        <taxon>Ecdysozoa</taxon>
        <taxon>Arthropoda</taxon>
        <taxon>Hexapoda</taxon>
        <taxon>Insecta</taxon>
        <taxon>Pterygota</taxon>
        <taxon>Neoptera</taxon>
        <taxon>Endopterygota</taxon>
        <taxon>Lepidoptera</taxon>
        <taxon>Glossata</taxon>
        <taxon>Ditrysia</taxon>
        <taxon>Bombycoidea</taxon>
        <taxon>Bombycidae</taxon>
        <taxon>Bombycinae</taxon>
        <taxon>Bombyx</taxon>
    </lineage>
</organism>
<keyword evidence="1" id="KW-1133">Transmembrane helix</keyword>
<proteinExistence type="predicted"/>
<evidence type="ECO:0000313" key="3">
    <source>
        <dbReference type="RefSeq" id="XP_028042167.1"/>
    </source>
</evidence>
<dbReference type="RefSeq" id="XP_028042167.1">
    <property type="nucleotide sequence ID" value="XM_028186366.1"/>
</dbReference>
<accession>A0A6J2KMH3</accession>
<dbReference type="KEGG" id="bman:114251915"/>
<feature type="transmembrane region" description="Helical" evidence="1">
    <location>
        <begin position="37"/>
        <end position="59"/>
    </location>
</feature>
<dbReference type="Proteomes" id="UP000504629">
    <property type="component" value="Unplaced"/>
</dbReference>
<protein>
    <submittedName>
        <fullName evidence="3">Uncharacterized protein LOC114251915</fullName>
    </submittedName>
</protein>
<dbReference type="OrthoDB" id="6924245at2759"/>
<dbReference type="GeneID" id="114251915"/>
<keyword evidence="2" id="KW-1185">Reference proteome</keyword>
<dbReference type="AlphaFoldDB" id="A0A6J2KMH3"/>
<gene>
    <name evidence="3" type="primary">LOC114251915</name>
</gene>
<name>A0A6J2KMH3_BOMMA</name>
<evidence type="ECO:0000256" key="1">
    <source>
        <dbReference type="SAM" id="Phobius"/>
    </source>
</evidence>
<sequence length="172" mass="20358">MYPASKVKTKEFGQCERGDRGHVLYKDSTELLVSKNFAQGFFFVVVSQIAQFTCMSVILDVTDRTNAEMWIEHYCHPDIAGLAHGVGDQLHRTDDYKKLECFVYFKSAAFIEFRFYFSFKALLEVTLFGTEEIPRRMPVPYFTDITTDSWWPTAEIIRWGSFVPYYMWWYWL</sequence>
<keyword evidence="1" id="KW-0472">Membrane</keyword>
<keyword evidence="1" id="KW-0812">Transmembrane</keyword>
<evidence type="ECO:0000313" key="2">
    <source>
        <dbReference type="Proteomes" id="UP000504629"/>
    </source>
</evidence>